<protein>
    <submittedName>
        <fullName evidence="6">RpiR family transcriptional regulator</fullName>
    </submittedName>
</protein>
<dbReference type="InterPro" id="IPR009057">
    <property type="entry name" value="Homeodomain-like_sf"/>
</dbReference>
<evidence type="ECO:0000259" key="4">
    <source>
        <dbReference type="PROSITE" id="PS51071"/>
    </source>
</evidence>
<dbReference type="Gene3D" id="1.10.10.10">
    <property type="entry name" value="Winged helix-like DNA-binding domain superfamily/Winged helix DNA-binding domain"/>
    <property type="match status" value="1"/>
</dbReference>
<reference evidence="6 7" key="1">
    <citation type="journal article" date="2015" name="Stand. Genomic Sci.">
        <title>Genomic Encyclopedia of Bacterial and Archaeal Type Strains, Phase III: the genomes of soil and plant-associated and newly described type strains.</title>
        <authorList>
            <person name="Whitman W.B."/>
            <person name="Woyke T."/>
            <person name="Klenk H.P."/>
            <person name="Zhou Y."/>
            <person name="Lilburn T.G."/>
            <person name="Beck B.J."/>
            <person name="De Vos P."/>
            <person name="Vandamme P."/>
            <person name="Eisen J.A."/>
            <person name="Garrity G."/>
            <person name="Hugenholtz P."/>
            <person name="Kyrpides N.C."/>
        </authorList>
    </citation>
    <scope>NUCLEOTIDE SEQUENCE [LARGE SCALE GENOMIC DNA]</scope>
    <source>
        <strain evidence="6 7">S2T63</strain>
    </source>
</reference>
<dbReference type="AlphaFoldDB" id="A0A498CD22"/>
<keyword evidence="7" id="KW-1185">Reference proteome</keyword>
<dbReference type="Pfam" id="PF01380">
    <property type="entry name" value="SIS"/>
    <property type="match status" value="1"/>
</dbReference>
<keyword evidence="1" id="KW-0805">Transcription regulation</keyword>
<dbReference type="InterPro" id="IPR000281">
    <property type="entry name" value="HTH_RpiR"/>
</dbReference>
<dbReference type="PROSITE" id="PS51464">
    <property type="entry name" value="SIS"/>
    <property type="match status" value="1"/>
</dbReference>
<gene>
    <name evidence="6" type="ORF">C7474_0394</name>
</gene>
<evidence type="ECO:0000256" key="1">
    <source>
        <dbReference type="ARBA" id="ARBA00023015"/>
    </source>
</evidence>
<evidence type="ECO:0000256" key="2">
    <source>
        <dbReference type="ARBA" id="ARBA00023125"/>
    </source>
</evidence>
<evidence type="ECO:0000313" key="7">
    <source>
        <dbReference type="Proteomes" id="UP000273158"/>
    </source>
</evidence>
<dbReference type="OrthoDB" id="3770404at2"/>
<comment type="caution">
    <text evidence="6">The sequence shown here is derived from an EMBL/GenBank/DDBJ whole genome shotgun (WGS) entry which is preliminary data.</text>
</comment>
<dbReference type="InterPro" id="IPR035472">
    <property type="entry name" value="RpiR-like_SIS"/>
</dbReference>
<dbReference type="PANTHER" id="PTHR30514:SF1">
    <property type="entry name" value="HTH-TYPE TRANSCRIPTIONAL REGULATOR HEXR-RELATED"/>
    <property type="match status" value="1"/>
</dbReference>
<dbReference type="GO" id="GO:0003677">
    <property type="term" value="F:DNA binding"/>
    <property type="evidence" value="ECO:0007669"/>
    <property type="project" value="UniProtKB-KW"/>
</dbReference>
<dbReference type="PROSITE" id="PS51071">
    <property type="entry name" value="HTH_RPIR"/>
    <property type="match status" value="1"/>
</dbReference>
<accession>A0A498CD22</accession>
<feature type="domain" description="SIS" evidence="5">
    <location>
        <begin position="127"/>
        <end position="268"/>
    </location>
</feature>
<dbReference type="Pfam" id="PF01418">
    <property type="entry name" value="HTH_6"/>
    <property type="match status" value="1"/>
</dbReference>
<feature type="domain" description="HTH rpiR-type" evidence="4">
    <location>
        <begin position="8"/>
        <end position="84"/>
    </location>
</feature>
<keyword evidence="2" id="KW-0238">DNA-binding</keyword>
<dbReference type="CDD" id="cd05013">
    <property type="entry name" value="SIS_RpiR"/>
    <property type="match status" value="1"/>
</dbReference>
<dbReference type="InterPro" id="IPR001347">
    <property type="entry name" value="SIS_dom"/>
</dbReference>
<dbReference type="InterPro" id="IPR046348">
    <property type="entry name" value="SIS_dom_sf"/>
</dbReference>
<dbReference type="Proteomes" id="UP000273158">
    <property type="component" value="Unassembled WGS sequence"/>
</dbReference>
<sequence>MWQGSADAPPTARIAMLAPSLQPSERRVADAIAADVEGTIERTAQEVAEVVGVGRASVIRTAQTLGYDGYPQLRVALAREVASIAVTPSDADADRTELGALRAAVDRFAARVGRTVSAVTADSLERLVAELDGATRLLVAANGLSMPVGVDLAMRLTSAGRPAEYVVDTLGQQITAKQLGPGSACLVVSGSGVNRASIDVMVAARESGAAVLAITSFPRSAVADLADVTLVVAPVDDSFRDELLHTSRAGLMLVTESLVGLLVARRGASAAAAQAATLSVLSHSLSE</sequence>
<dbReference type="SUPFAM" id="SSF46689">
    <property type="entry name" value="Homeodomain-like"/>
    <property type="match status" value="1"/>
</dbReference>
<dbReference type="Gene3D" id="3.40.50.10490">
    <property type="entry name" value="Glucose-6-phosphate isomerase like protein, domain 1"/>
    <property type="match status" value="1"/>
</dbReference>
<keyword evidence="3" id="KW-0804">Transcription</keyword>
<evidence type="ECO:0000259" key="5">
    <source>
        <dbReference type="PROSITE" id="PS51464"/>
    </source>
</evidence>
<dbReference type="EMBL" id="RCDB01000001">
    <property type="protein sequence ID" value="RLK52456.1"/>
    <property type="molecule type" value="Genomic_DNA"/>
</dbReference>
<dbReference type="InterPro" id="IPR047640">
    <property type="entry name" value="RpiR-like"/>
</dbReference>
<organism evidence="6 7">
    <name type="scientific">Microbacterium telephonicum</name>
    <dbReference type="NCBI Taxonomy" id="1714841"/>
    <lineage>
        <taxon>Bacteria</taxon>
        <taxon>Bacillati</taxon>
        <taxon>Actinomycetota</taxon>
        <taxon>Actinomycetes</taxon>
        <taxon>Micrococcales</taxon>
        <taxon>Microbacteriaceae</taxon>
        <taxon>Microbacterium</taxon>
    </lineage>
</organism>
<dbReference type="RefSeq" id="WP_121057156.1">
    <property type="nucleotide sequence ID" value="NZ_RCDB01000001.1"/>
</dbReference>
<proteinExistence type="predicted"/>
<dbReference type="SUPFAM" id="SSF53697">
    <property type="entry name" value="SIS domain"/>
    <property type="match status" value="1"/>
</dbReference>
<name>A0A498CD22_9MICO</name>
<dbReference type="GO" id="GO:0097367">
    <property type="term" value="F:carbohydrate derivative binding"/>
    <property type="evidence" value="ECO:0007669"/>
    <property type="project" value="InterPro"/>
</dbReference>
<evidence type="ECO:0000313" key="6">
    <source>
        <dbReference type="EMBL" id="RLK52456.1"/>
    </source>
</evidence>
<dbReference type="PANTHER" id="PTHR30514">
    <property type="entry name" value="GLUCOKINASE"/>
    <property type="match status" value="1"/>
</dbReference>
<dbReference type="InterPro" id="IPR036388">
    <property type="entry name" value="WH-like_DNA-bd_sf"/>
</dbReference>
<dbReference type="GO" id="GO:0003700">
    <property type="term" value="F:DNA-binding transcription factor activity"/>
    <property type="evidence" value="ECO:0007669"/>
    <property type="project" value="InterPro"/>
</dbReference>
<evidence type="ECO:0000256" key="3">
    <source>
        <dbReference type="ARBA" id="ARBA00023163"/>
    </source>
</evidence>
<dbReference type="GO" id="GO:1901135">
    <property type="term" value="P:carbohydrate derivative metabolic process"/>
    <property type="evidence" value="ECO:0007669"/>
    <property type="project" value="InterPro"/>
</dbReference>